<proteinExistence type="predicted"/>
<dbReference type="GO" id="GO:0035556">
    <property type="term" value="P:intracellular signal transduction"/>
    <property type="evidence" value="ECO:0007669"/>
    <property type="project" value="InterPro"/>
</dbReference>
<dbReference type="OrthoDB" id="9986652at2759"/>
<evidence type="ECO:0000313" key="2">
    <source>
        <dbReference type="EMBL" id="OWF49816.1"/>
    </source>
</evidence>
<evidence type="ECO:0000259" key="1">
    <source>
        <dbReference type="PROSITE" id="PS50225"/>
    </source>
</evidence>
<dbReference type="EMBL" id="NEDP02002941">
    <property type="protein sequence ID" value="OWF49816.1"/>
    <property type="molecule type" value="Genomic_DNA"/>
</dbReference>
<dbReference type="InterPro" id="IPR001496">
    <property type="entry name" value="SOCS_box"/>
</dbReference>
<evidence type="ECO:0000313" key="3">
    <source>
        <dbReference type="Proteomes" id="UP000242188"/>
    </source>
</evidence>
<protein>
    <recommendedName>
        <fullName evidence="1">SOCS box domain-containing protein</fullName>
    </recommendedName>
</protein>
<organism evidence="2 3">
    <name type="scientific">Mizuhopecten yessoensis</name>
    <name type="common">Japanese scallop</name>
    <name type="synonym">Patinopecten yessoensis</name>
    <dbReference type="NCBI Taxonomy" id="6573"/>
    <lineage>
        <taxon>Eukaryota</taxon>
        <taxon>Metazoa</taxon>
        <taxon>Spiralia</taxon>
        <taxon>Lophotrochozoa</taxon>
        <taxon>Mollusca</taxon>
        <taxon>Bivalvia</taxon>
        <taxon>Autobranchia</taxon>
        <taxon>Pteriomorphia</taxon>
        <taxon>Pectinida</taxon>
        <taxon>Pectinoidea</taxon>
        <taxon>Pectinidae</taxon>
        <taxon>Mizuhopecten</taxon>
    </lineage>
</organism>
<feature type="domain" description="SOCS box" evidence="1">
    <location>
        <begin position="358"/>
        <end position="408"/>
    </location>
</feature>
<dbReference type="PROSITE" id="PS50225">
    <property type="entry name" value="SOCS"/>
    <property type="match status" value="1"/>
</dbReference>
<keyword evidence="3" id="KW-1185">Reference proteome</keyword>
<dbReference type="Proteomes" id="UP000242188">
    <property type="component" value="Unassembled WGS sequence"/>
</dbReference>
<name>A0A210QM49_MIZYE</name>
<dbReference type="AlphaFoldDB" id="A0A210QM49"/>
<comment type="caution">
    <text evidence="2">The sequence shown here is derived from an EMBL/GenBank/DDBJ whole genome shotgun (WGS) entry which is preliminary data.</text>
</comment>
<accession>A0A210QM49</accession>
<sequence>MGAEESKGGNYGLMGPSAVVANMNRQAQAARPWSLLHMCSLDQWKSGHAEAAGFAETTMTCNGVMFKDCSPTFCISRQGIININKTSSVFSFRRKNKFTKMAEHFEYNHIPAHLSSIQNFHVKSVVCYHDTTVILHLVRNMMTQFGVIDLGINKFMGIFGKKTAEFVNEAVRGQISPDGSLCLIKIPKLSDNNSAFVFQLYCLKTRELVRELALPFHHSLFAFDPRFTSSRFAATSFVTGEDNSLSLIHTDSWEVISTNTRVDDMRLSLHPTLKDLFYSKDGYLIFAVMVTAGCHCREKKLRRHQPIEISIYIFNADTAQTLHCVQYNRYTCGQHSCPTNFMPLFSNCGSRMAIVLNEMETPIDHLQIYKLPTAGSLQNRSRIRILQTFAPEILPKLPLPARMVQYLQFQPEFA</sequence>
<dbReference type="SUPFAM" id="SSF158235">
    <property type="entry name" value="SOCS box-like"/>
    <property type="match status" value="1"/>
</dbReference>
<reference evidence="2 3" key="1">
    <citation type="journal article" date="2017" name="Nat. Ecol. Evol.">
        <title>Scallop genome provides insights into evolution of bilaterian karyotype and development.</title>
        <authorList>
            <person name="Wang S."/>
            <person name="Zhang J."/>
            <person name="Jiao W."/>
            <person name="Li J."/>
            <person name="Xun X."/>
            <person name="Sun Y."/>
            <person name="Guo X."/>
            <person name="Huan P."/>
            <person name="Dong B."/>
            <person name="Zhang L."/>
            <person name="Hu X."/>
            <person name="Sun X."/>
            <person name="Wang J."/>
            <person name="Zhao C."/>
            <person name="Wang Y."/>
            <person name="Wang D."/>
            <person name="Huang X."/>
            <person name="Wang R."/>
            <person name="Lv J."/>
            <person name="Li Y."/>
            <person name="Zhang Z."/>
            <person name="Liu B."/>
            <person name="Lu W."/>
            <person name="Hui Y."/>
            <person name="Liang J."/>
            <person name="Zhou Z."/>
            <person name="Hou R."/>
            <person name="Li X."/>
            <person name="Liu Y."/>
            <person name="Li H."/>
            <person name="Ning X."/>
            <person name="Lin Y."/>
            <person name="Zhao L."/>
            <person name="Xing Q."/>
            <person name="Dou J."/>
            <person name="Li Y."/>
            <person name="Mao J."/>
            <person name="Guo H."/>
            <person name="Dou H."/>
            <person name="Li T."/>
            <person name="Mu C."/>
            <person name="Jiang W."/>
            <person name="Fu Q."/>
            <person name="Fu X."/>
            <person name="Miao Y."/>
            <person name="Liu J."/>
            <person name="Yu Q."/>
            <person name="Li R."/>
            <person name="Liao H."/>
            <person name="Li X."/>
            <person name="Kong Y."/>
            <person name="Jiang Z."/>
            <person name="Chourrout D."/>
            <person name="Li R."/>
            <person name="Bao Z."/>
        </authorList>
    </citation>
    <scope>NUCLEOTIDE SEQUENCE [LARGE SCALE GENOMIC DNA]</scope>
    <source>
        <strain evidence="2 3">PY_sf001</strain>
    </source>
</reference>
<dbReference type="InterPro" id="IPR036036">
    <property type="entry name" value="SOCS_box-like_dom_sf"/>
</dbReference>
<gene>
    <name evidence="2" type="ORF">KP79_PYT05730</name>
</gene>